<reference evidence="1" key="1">
    <citation type="submission" date="2020-04" db="EMBL/GenBank/DDBJ databases">
        <authorList>
            <person name="Chiriac C."/>
            <person name="Salcher M."/>
            <person name="Ghai R."/>
            <person name="Kavagutti S V."/>
        </authorList>
    </citation>
    <scope>NUCLEOTIDE SEQUENCE</scope>
</reference>
<evidence type="ECO:0000313" key="1">
    <source>
        <dbReference type="EMBL" id="CAB4126069.1"/>
    </source>
</evidence>
<proteinExistence type="predicted"/>
<evidence type="ECO:0000313" key="2">
    <source>
        <dbReference type="EMBL" id="CAB5208780.1"/>
    </source>
</evidence>
<sequence>MYSKIYYNTCDEFEQVRTLCLAEDNWLRENYTKENLVIEDHTGYCVIYDSVTHEPIVMGGVFNDGRWPSHIGRMLNRAYVFPNFRRRSVAQLINGYEVLHHHMIFPLMAANNYTCYFITMQNRDKKASKRWWDLWKMTMNAASNNYWTEAPGYVQSCPHMVQKCWQNFIYKELEPNTFTLPSITQEEWEKLIPGD</sequence>
<protein>
    <submittedName>
        <fullName evidence="1">Uncharacterized protein</fullName>
    </submittedName>
</protein>
<accession>A0A6J5L210</accession>
<gene>
    <name evidence="2" type="ORF">UFOVP181_169</name>
    <name evidence="1" type="ORF">UFOVP57_470</name>
</gene>
<name>A0A6J5L210_9CAUD</name>
<dbReference type="EMBL" id="LR796187">
    <property type="protein sequence ID" value="CAB4126069.1"/>
    <property type="molecule type" value="Genomic_DNA"/>
</dbReference>
<organism evidence="1">
    <name type="scientific">uncultured Caudovirales phage</name>
    <dbReference type="NCBI Taxonomy" id="2100421"/>
    <lineage>
        <taxon>Viruses</taxon>
        <taxon>Duplodnaviria</taxon>
        <taxon>Heunggongvirae</taxon>
        <taxon>Uroviricota</taxon>
        <taxon>Caudoviricetes</taxon>
        <taxon>Peduoviridae</taxon>
        <taxon>Maltschvirus</taxon>
        <taxon>Maltschvirus maltsch</taxon>
    </lineage>
</organism>
<dbReference type="EMBL" id="LR798231">
    <property type="protein sequence ID" value="CAB5208780.1"/>
    <property type="molecule type" value="Genomic_DNA"/>
</dbReference>